<keyword evidence="6" id="KW-1185">Reference proteome</keyword>
<dbReference type="RefSeq" id="WP_105960879.1">
    <property type="nucleotide sequence ID" value="NZ_JAHLCJ010000005.1"/>
</dbReference>
<name>A0ABD7ILS0_LACPE</name>
<feature type="domain" description="Tryptophan synthase beta chain-like PALP" evidence="3">
    <location>
        <begin position="5"/>
        <end position="62"/>
    </location>
</feature>
<dbReference type="EMBL" id="RDCJ01000113">
    <property type="protein sequence ID" value="RMW43982.1"/>
    <property type="molecule type" value="Genomic_DNA"/>
</dbReference>
<dbReference type="GO" id="GO:1901605">
    <property type="term" value="P:alpha-amino acid metabolic process"/>
    <property type="evidence" value="ECO:0007669"/>
    <property type="project" value="UniProtKB-ARBA"/>
</dbReference>
<dbReference type="Proteomes" id="UP000276249">
    <property type="component" value="Unassembled WGS sequence"/>
</dbReference>
<dbReference type="InterPro" id="IPR050214">
    <property type="entry name" value="Cys_Synth/Cystath_Beta-Synth"/>
</dbReference>
<keyword evidence="2" id="KW-0663">Pyridoxal phosphate</keyword>
<organism evidence="5 7">
    <name type="scientific">Lactiplantibacillus pentosus</name>
    <name type="common">Lactobacillus pentosus</name>
    <dbReference type="NCBI Taxonomy" id="1589"/>
    <lineage>
        <taxon>Bacteria</taxon>
        <taxon>Bacillati</taxon>
        <taxon>Bacillota</taxon>
        <taxon>Bacilli</taxon>
        <taxon>Lactobacillales</taxon>
        <taxon>Lactobacillaceae</taxon>
        <taxon>Lactiplantibacillus</taxon>
    </lineage>
</organism>
<protein>
    <submittedName>
        <fullName evidence="5">Pyridoxal-phosphate dependent enzyme</fullName>
    </submittedName>
</protein>
<reference evidence="4 6" key="1">
    <citation type="submission" date="2018-03" db="EMBL/GenBank/DDBJ databases">
        <title>Draft Genome Sequences of six Lactobacillus pentosus Strains Isolated from Brines of Traditionally Fermented Spanish-Style Green Table Olives.</title>
        <authorList>
            <person name="Calero-Delgado B."/>
            <person name="Martin-Platero A.M."/>
            <person name="Perez-Pulido A.J."/>
            <person name="Benitez-Cabello A."/>
            <person name="Casimiro-Soriguer C.S."/>
            <person name="Martinez-Bueno M."/>
            <person name="Arroyo-Lopez F.N."/>
            <person name="Rodriguez-Gomez F."/>
            <person name="Bautista-Gallego J."/>
            <person name="Garrido-Fernandez A."/>
            <person name="Jimenez-Diaz R."/>
        </authorList>
    </citation>
    <scope>NUCLEOTIDE SEQUENCE [LARGE SCALE GENOMIC DNA]</scope>
    <source>
        <strain evidence="4 6">IG2</strain>
    </source>
</reference>
<accession>A0ABD7ILS0</accession>
<dbReference type="Pfam" id="PF00291">
    <property type="entry name" value="PALP"/>
    <property type="match status" value="1"/>
</dbReference>
<dbReference type="InterPro" id="IPR001926">
    <property type="entry name" value="TrpB-like_PALP"/>
</dbReference>
<gene>
    <name evidence="4" type="ORF">C6Y08_03480</name>
    <name evidence="5" type="ORF">D6U18_15545</name>
</gene>
<evidence type="ECO:0000256" key="1">
    <source>
        <dbReference type="ARBA" id="ARBA00001933"/>
    </source>
</evidence>
<evidence type="ECO:0000256" key="2">
    <source>
        <dbReference type="ARBA" id="ARBA00022898"/>
    </source>
</evidence>
<evidence type="ECO:0000313" key="5">
    <source>
        <dbReference type="EMBL" id="RMW43982.1"/>
    </source>
</evidence>
<comment type="cofactor">
    <cofactor evidence="1">
        <name>pyridoxal 5'-phosphate</name>
        <dbReference type="ChEBI" id="CHEBI:597326"/>
    </cofactor>
</comment>
<evidence type="ECO:0000313" key="7">
    <source>
        <dbReference type="Proteomes" id="UP000276249"/>
    </source>
</evidence>
<sequence>MLNNVKVRPAYYIIEQAIKSGKINQNTTVIESSSGNFGVSLATICNLLQLKFIAVIEPNISPCPLILRTGL</sequence>
<dbReference type="AlphaFoldDB" id="A0ABD7ILS0"/>
<evidence type="ECO:0000313" key="6">
    <source>
        <dbReference type="Proteomes" id="UP000238378"/>
    </source>
</evidence>
<dbReference type="Gene3D" id="3.40.50.1100">
    <property type="match status" value="1"/>
</dbReference>
<comment type="caution">
    <text evidence="5">The sequence shown here is derived from an EMBL/GenBank/DDBJ whole genome shotgun (WGS) entry which is preliminary data.</text>
</comment>
<evidence type="ECO:0000259" key="3">
    <source>
        <dbReference type="Pfam" id="PF00291"/>
    </source>
</evidence>
<dbReference type="PANTHER" id="PTHR10314">
    <property type="entry name" value="CYSTATHIONINE BETA-SYNTHASE"/>
    <property type="match status" value="1"/>
</dbReference>
<dbReference type="Proteomes" id="UP000238378">
    <property type="component" value="Unassembled WGS sequence"/>
</dbReference>
<dbReference type="InterPro" id="IPR036052">
    <property type="entry name" value="TrpB-like_PALP_sf"/>
</dbReference>
<proteinExistence type="predicted"/>
<reference evidence="5 7" key="2">
    <citation type="submission" date="2018-10" db="EMBL/GenBank/DDBJ databases">
        <title>Genome sequences of five Lactobacillus pentosus strains isolated from brines of traditionally fermented spanish-style green table olives and differences between them.</title>
        <authorList>
            <person name="Jimenez Diaz R."/>
        </authorList>
    </citation>
    <scope>NUCLEOTIDE SEQUENCE [LARGE SCALE GENOMIC DNA]</scope>
    <source>
        <strain evidence="5 7">IG10</strain>
    </source>
</reference>
<dbReference type="SUPFAM" id="SSF53686">
    <property type="entry name" value="Tryptophan synthase beta subunit-like PLP-dependent enzymes"/>
    <property type="match status" value="1"/>
</dbReference>
<dbReference type="EMBL" id="PVOB01000040">
    <property type="protein sequence ID" value="PRO95650.1"/>
    <property type="molecule type" value="Genomic_DNA"/>
</dbReference>
<evidence type="ECO:0000313" key="4">
    <source>
        <dbReference type="EMBL" id="PRO95650.1"/>
    </source>
</evidence>